<dbReference type="PANTHER" id="PTHR42791">
    <property type="entry name" value="GNAT FAMILY ACETYLTRANSFERASE"/>
    <property type="match status" value="1"/>
</dbReference>
<dbReference type="PANTHER" id="PTHR42791:SF2">
    <property type="entry name" value="N-ACETYLTRANSFERASE DOMAIN-CONTAINING PROTEIN"/>
    <property type="match status" value="1"/>
</dbReference>
<dbReference type="InterPro" id="IPR000182">
    <property type="entry name" value="GNAT_dom"/>
</dbReference>
<keyword evidence="3" id="KW-1185">Reference proteome</keyword>
<dbReference type="CDD" id="cd04301">
    <property type="entry name" value="NAT_SF"/>
    <property type="match status" value="1"/>
</dbReference>
<dbReference type="InterPro" id="IPR016181">
    <property type="entry name" value="Acyl_CoA_acyltransferase"/>
</dbReference>
<organism evidence="2 3">
    <name type="scientific">Rhypophila decipiens</name>
    <dbReference type="NCBI Taxonomy" id="261697"/>
    <lineage>
        <taxon>Eukaryota</taxon>
        <taxon>Fungi</taxon>
        <taxon>Dikarya</taxon>
        <taxon>Ascomycota</taxon>
        <taxon>Pezizomycotina</taxon>
        <taxon>Sordariomycetes</taxon>
        <taxon>Sordariomycetidae</taxon>
        <taxon>Sordariales</taxon>
        <taxon>Naviculisporaceae</taxon>
        <taxon>Rhypophila</taxon>
    </lineage>
</organism>
<comment type="caution">
    <text evidence="2">The sequence shown here is derived from an EMBL/GenBank/DDBJ whole genome shotgun (WGS) entry which is preliminary data.</text>
</comment>
<dbReference type="Pfam" id="PF13508">
    <property type="entry name" value="Acetyltransf_7"/>
    <property type="match status" value="1"/>
</dbReference>
<dbReference type="InterPro" id="IPR052523">
    <property type="entry name" value="Trichothecene_AcTrans"/>
</dbReference>
<gene>
    <name evidence="2" type="ORF">QBC37DRAFT_290465</name>
</gene>
<protein>
    <submittedName>
        <fullName evidence="2">Acyl-CoA N-acyltransferase</fullName>
    </submittedName>
</protein>
<dbReference type="Proteomes" id="UP001301769">
    <property type="component" value="Unassembled WGS sequence"/>
</dbReference>
<proteinExistence type="predicted"/>
<evidence type="ECO:0000259" key="1">
    <source>
        <dbReference type="PROSITE" id="PS51186"/>
    </source>
</evidence>
<reference evidence="2" key="2">
    <citation type="submission" date="2023-05" db="EMBL/GenBank/DDBJ databases">
        <authorList>
            <consortium name="Lawrence Berkeley National Laboratory"/>
            <person name="Steindorff A."/>
            <person name="Hensen N."/>
            <person name="Bonometti L."/>
            <person name="Westerberg I."/>
            <person name="Brannstrom I.O."/>
            <person name="Guillou S."/>
            <person name="Cros-Aarteil S."/>
            <person name="Calhoun S."/>
            <person name="Haridas S."/>
            <person name="Kuo A."/>
            <person name="Mondo S."/>
            <person name="Pangilinan J."/>
            <person name="Riley R."/>
            <person name="Labutti K."/>
            <person name="Andreopoulos B."/>
            <person name="Lipzen A."/>
            <person name="Chen C."/>
            <person name="Yanf M."/>
            <person name="Daum C."/>
            <person name="Ng V."/>
            <person name="Clum A."/>
            <person name="Ohm R."/>
            <person name="Martin F."/>
            <person name="Silar P."/>
            <person name="Natvig D."/>
            <person name="Lalanne C."/>
            <person name="Gautier V."/>
            <person name="Ament-Velasquez S.L."/>
            <person name="Kruys A."/>
            <person name="Hutchinson M.I."/>
            <person name="Powell A.J."/>
            <person name="Barry K."/>
            <person name="Miller A.N."/>
            <person name="Grigoriev I.V."/>
            <person name="Debuchy R."/>
            <person name="Gladieux P."/>
            <person name="Thoren M.H."/>
            <person name="Johannesson H."/>
        </authorList>
    </citation>
    <scope>NUCLEOTIDE SEQUENCE</scope>
    <source>
        <strain evidence="2">PSN293</strain>
    </source>
</reference>
<dbReference type="PROSITE" id="PS51186">
    <property type="entry name" value="GNAT"/>
    <property type="match status" value="1"/>
</dbReference>
<feature type="domain" description="N-acetyltransferase" evidence="1">
    <location>
        <begin position="76"/>
        <end position="221"/>
    </location>
</feature>
<accession>A0AAN6Y355</accession>
<evidence type="ECO:0000313" key="2">
    <source>
        <dbReference type="EMBL" id="KAK4211346.1"/>
    </source>
</evidence>
<dbReference type="SUPFAM" id="SSF55729">
    <property type="entry name" value="Acyl-CoA N-acyltransferases (Nat)"/>
    <property type="match status" value="1"/>
</dbReference>
<dbReference type="AlphaFoldDB" id="A0AAN6Y355"/>
<sequence length="241" mass="26891">MPFLVRPATEADCPAIGHIGREAFRPGIGQLMYPPLLQHRTLENVDQNSEGWPFIDEQEYQVKRARWRINNTTTVVLVDTDQPDEILGYAHWEAPRGSPYYKGPPEGEEELKPVPPTFDRARMAQIGEEFDAAAIKALGDNGYKDMWYLAVLCVHPNHQGKGVGKQILQWGMARAAEERKSVFLLGSSEGFPLYRSQGFQTIGEFQLCGLLHSRSMMLPPPFPALDPATVLDTSVVVDGQA</sequence>
<dbReference type="Gene3D" id="3.40.630.30">
    <property type="match status" value="1"/>
</dbReference>
<dbReference type="EMBL" id="MU858151">
    <property type="protein sequence ID" value="KAK4211346.1"/>
    <property type="molecule type" value="Genomic_DNA"/>
</dbReference>
<dbReference type="GO" id="GO:0016747">
    <property type="term" value="F:acyltransferase activity, transferring groups other than amino-acyl groups"/>
    <property type="evidence" value="ECO:0007669"/>
    <property type="project" value="InterPro"/>
</dbReference>
<reference evidence="2" key="1">
    <citation type="journal article" date="2023" name="Mol. Phylogenet. Evol.">
        <title>Genome-scale phylogeny and comparative genomics of the fungal order Sordariales.</title>
        <authorList>
            <person name="Hensen N."/>
            <person name="Bonometti L."/>
            <person name="Westerberg I."/>
            <person name="Brannstrom I.O."/>
            <person name="Guillou S."/>
            <person name="Cros-Aarteil S."/>
            <person name="Calhoun S."/>
            <person name="Haridas S."/>
            <person name="Kuo A."/>
            <person name="Mondo S."/>
            <person name="Pangilinan J."/>
            <person name="Riley R."/>
            <person name="LaButti K."/>
            <person name="Andreopoulos B."/>
            <person name="Lipzen A."/>
            <person name="Chen C."/>
            <person name="Yan M."/>
            <person name="Daum C."/>
            <person name="Ng V."/>
            <person name="Clum A."/>
            <person name="Steindorff A."/>
            <person name="Ohm R.A."/>
            <person name="Martin F."/>
            <person name="Silar P."/>
            <person name="Natvig D.O."/>
            <person name="Lalanne C."/>
            <person name="Gautier V."/>
            <person name="Ament-Velasquez S.L."/>
            <person name="Kruys A."/>
            <person name="Hutchinson M.I."/>
            <person name="Powell A.J."/>
            <person name="Barry K."/>
            <person name="Miller A.N."/>
            <person name="Grigoriev I.V."/>
            <person name="Debuchy R."/>
            <person name="Gladieux P."/>
            <person name="Hiltunen Thoren M."/>
            <person name="Johannesson H."/>
        </authorList>
    </citation>
    <scope>NUCLEOTIDE SEQUENCE</scope>
    <source>
        <strain evidence="2">PSN293</strain>
    </source>
</reference>
<name>A0AAN6Y355_9PEZI</name>
<evidence type="ECO:0000313" key="3">
    <source>
        <dbReference type="Proteomes" id="UP001301769"/>
    </source>
</evidence>